<reference evidence="3" key="1">
    <citation type="journal article" date="2002" name="Science">
        <title>The draft genome of Ciona intestinalis: insights into chordate and vertebrate origins.</title>
        <authorList>
            <person name="Dehal P."/>
            <person name="Satou Y."/>
            <person name="Campbell R.K."/>
            <person name="Chapman J."/>
            <person name="Degnan B."/>
            <person name="De Tomaso A."/>
            <person name="Davidson B."/>
            <person name="Di Gregorio A."/>
            <person name="Gelpke M."/>
            <person name="Goodstein D.M."/>
            <person name="Harafuji N."/>
            <person name="Hastings K.E."/>
            <person name="Ho I."/>
            <person name="Hotta K."/>
            <person name="Huang W."/>
            <person name="Kawashima T."/>
            <person name="Lemaire P."/>
            <person name="Martinez D."/>
            <person name="Meinertzhagen I.A."/>
            <person name="Necula S."/>
            <person name="Nonaka M."/>
            <person name="Putnam N."/>
            <person name="Rash S."/>
            <person name="Saiga H."/>
            <person name="Satake M."/>
            <person name="Terry A."/>
            <person name="Yamada L."/>
            <person name="Wang H.G."/>
            <person name="Awazu S."/>
            <person name="Azumi K."/>
            <person name="Boore J."/>
            <person name="Branno M."/>
            <person name="Chin-Bow S."/>
            <person name="DeSantis R."/>
            <person name="Doyle S."/>
            <person name="Francino P."/>
            <person name="Keys D.N."/>
            <person name="Haga S."/>
            <person name="Hayashi H."/>
            <person name="Hino K."/>
            <person name="Imai K.S."/>
            <person name="Inaba K."/>
            <person name="Kano S."/>
            <person name="Kobayashi K."/>
            <person name="Kobayashi M."/>
            <person name="Lee B.I."/>
            <person name="Makabe K.W."/>
            <person name="Manohar C."/>
            <person name="Matassi G."/>
            <person name="Medina M."/>
            <person name="Mochizuki Y."/>
            <person name="Mount S."/>
            <person name="Morishita T."/>
            <person name="Miura S."/>
            <person name="Nakayama A."/>
            <person name="Nishizaka S."/>
            <person name="Nomoto H."/>
            <person name="Ohta F."/>
            <person name="Oishi K."/>
            <person name="Rigoutsos I."/>
            <person name="Sano M."/>
            <person name="Sasaki A."/>
            <person name="Sasakura Y."/>
            <person name="Shoguchi E."/>
            <person name="Shin-i T."/>
            <person name="Spagnuolo A."/>
            <person name="Stainier D."/>
            <person name="Suzuki M.M."/>
            <person name="Tassy O."/>
            <person name="Takatori N."/>
            <person name="Tokuoka M."/>
            <person name="Yagi K."/>
            <person name="Yoshizaki F."/>
            <person name="Wada S."/>
            <person name="Zhang C."/>
            <person name="Hyatt P.D."/>
            <person name="Larimer F."/>
            <person name="Detter C."/>
            <person name="Doggett N."/>
            <person name="Glavina T."/>
            <person name="Hawkins T."/>
            <person name="Richardson P."/>
            <person name="Lucas S."/>
            <person name="Kohara Y."/>
            <person name="Levine M."/>
            <person name="Satoh N."/>
            <person name="Rokhsar D.S."/>
        </authorList>
    </citation>
    <scope>NUCLEOTIDE SEQUENCE [LARGE SCALE GENOMIC DNA]</scope>
</reference>
<proteinExistence type="predicted"/>
<organism evidence="2 3">
    <name type="scientific">Ciona intestinalis</name>
    <name type="common">Transparent sea squirt</name>
    <name type="synonym">Ascidia intestinalis</name>
    <dbReference type="NCBI Taxonomy" id="7719"/>
    <lineage>
        <taxon>Eukaryota</taxon>
        <taxon>Metazoa</taxon>
        <taxon>Chordata</taxon>
        <taxon>Tunicata</taxon>
        <taxon>Ascidiacea</taxon>
        <taxon>Phlebobranchia</taxon>
        <taxon>Cionidae</taxon>
        <taxon>Ciona</taxon>
    </lineage>
</organism>
<evidence type="ECO:0000313" key="2">
    <source>
        <dbReference type="Ensembl" id="ENSCINP00000022363.2"/>
    </source>
</evidence>
<accession>A0A1W2WBL7</accession>
<dbReference type="AlphaFoldDB" id="F6SMF9"/>
<dbReference type="HOGENOM" id="CLU_1643093_0_0_1"/>
<reference evidence="2" key="3">
    <citation type="submission" date="2025-08" db="UniProtKB">
        <authorList>
            <consortium name="Ensembl"/>
        </authorList>
    </citation>
    <scope>IDENTIFICATION</scope>
</reference>
<protein>
    <submittedName>
        <fullName evidence="2">Uncharacterized protein</fullName>
    </submittedName>
</protein>
<dbReference type="EMBL" id="EAAA01001616">
    <property type="status" value="NOT_ANNOTATED_CDS"/>
    <property type="molecule type" value="Genomic_DNA"/>
</dbReference>
<dbReference type="Proteomes" id="UP000008144">
    <property type="component" value="Chromosome 3"/>
</dbReference>
<keyword evidence="3" id="KW-1185">Reference proteome</keyword>
<keyword evidence="1" id="KW-0472">Membrane</keyword>
<keyword evidence="1" id="KW-1133">Transmembrane helix</keyword>
<dbReference type="InParanoid" id="F6SMF9"/>
<evidence type="ECO:0000256" key="1">
    <source>
        <dbReference type="SAM" id="Phobius"/>
    </source>
</evidence>
<reference evidence="2" key="4">
    <citation type="submission" date="2025-09" db="UniProtKB">
        <authorList>
            <consortium name="Ensembl"/>
        </authorList>
    </citation>
    <scope>IDENTIFICATION</scope>
</reference>
<reference evidence="2" key="2">
    <citation type="journal article" date="2008" name="Genome Biol.">
        <title>Improved genome assembly and evidence-based global gene model set for the chordate Ciona intestinalis: new insight into intron and operon populations.</title>
        <authorList>
            <person name="Satou Y."/>
            <person name="Mineta K."/>
            <person name="Ogasawara M."/>
            <person name="Sasakura Y."/>
            <person name="Shoguchi E."/>
            <person name="Ueno K."/>
            <person name="Yamada L."/>
            <person name="Matsumoto J."/>
            <person name="Wasserscheid J."/>
            <person name="Dewar K."/>
            <person name="Wiley G.B."/>
            <person name="Macmil S.L."/>
            <person name="Roe B.A."/>
            <person name="Zeller R.W."/>
            <person name="Hastings K.E."/>
            <person name="Lemaire P."/>
            <person name="Lindquist E."/>
            <person name="Endo T."/>
            <person name="Hotta K."/>
            <person name="Inaba K."/>
        </authorList>
    </citation>
    <scope>NUCLEOTIDE SEQUENCE [LARGE SCALE GENOMIC DNA]</scope>
    <source>
        <strain evidence="2">wild type</strain>
    </source>
</reference>
<feature type="transmembrane region" description="Helical" evidence="1">
    <location>
        <begin position="136"/>
        <end position="156"/>
    </location>
</feature>
<evidence type="ECO:0000313" key="3">
    <source>
        <dbReference type="Proteomes" id="UP000008144"/>
    </source>
</evidence>
<sequence>MSFWGQYWMVDGHKRLWVLQVLQKMGRCGKIPVRVKQRKDYTLWRNLSTLVCPVGSVSFRFEDESERTWFEGRLNEVWEEMKRSEHGNLVKPIESRFLFATNLSEPARLRKMVDTRERNNGYIPWYKGPYDADRRLVMMAVLLFVVISLSVIGKPITEVEE</sequence>
<name>F6SMF9_CIOIN</name>
<dbReference type="Ensembl" id="ENSCINT00000022609.2">
    <property type="protein sequence ID" value="ENSCINP00000022363.2"/>
    <property type="gene ID" value="ENSCING00000011785.2"/>
</dbReference>
<keyword evidence="1" id="KW-0812">Transmembrane</keyword>
<accession>F6SMF9</accession>